<sequence length="335" mass="37338">QVWSRQLASDAKLSLMRWYGDDHPVTVLRGAGIPGQEQIETVPLFEVDRLAWIDHLTSFYLPPGGRRGVRRLEAIMHRLRTPGGCPWDAEQTHQSLRRYCLEEAYEVVDAIDRNDDDALEEELGDLLLQVVFHSELAAEDGRFDLHEVADRICDKLIARHPHVFGSDERLNAEDHLKRWEDLKAKEKHRGQGALAGVPLALPALTASEKLQSRAARVGFEWPDWTGARAKLAEELTELDEALATDKPEQIAHEIGDLLTAVVNIARFKKIDPEQALRDASARFQARFGIMESLSGGSVEGKSVDELLGLWARAKATTTAAATTCKLPTDSVSDQE</sequence>
<dbReference type="PANTHER" id="PTHR30522">
    <property type="entry name" value="NUCLEOSIDE TRIPHOSPHATE PYROPHOSPHOHYDROLASE"/>
    <property type="match status" value="1"/>
</dbReference>
<dbReference type="PANTHER" id="PTHR30522:SF0">
    <property type="entry name" value="NUCLEOSIDE TRIPHOSPHATE PYROPHOSPHOHYDROLASE"/>
    <property type="match status" value="1"/>
</dbReference>
<dbReference type="GO" id="GO:0046076">
    <property type="term" value="P:dTTP catabolic process"/>
    <property type="evidence" value="ECO:0007669"/>
    <property type="project" value="TreeGrafter"/>
</dbReference>
<dbReference type="GO" id="GO:0046052">
    <property type="term" value="P:UTP catabolic process"/>
    <property type="evidence" value="ECO:0007669"/>
    <property type="project" value="TreeGrafter"/>
</dbReference>
<dbReference type="GO" id="GO:0046061">
    <property type="term" value="P:dATP catabolic process"/>
    <property type="evidence" value="ECO:0007669"/>
    <property type="project" value="TreeGrafter"/>
</dbReference>
<protein>
    <submittedName>
        <fullName evidence="2">Nucleoside triphosphate pyrophosphohydrolase</fullName>
        <ecNumber evidence="2">3.6.1.9</ecNumber>
    </submittedName>
</protein>
<dbReference type="InterPro" id="IPR011551">
    <property type="entry name" value="NTP_PyrPHydrolase_MazG"/>
</dbReference>
<dbReference type="Proteomes" id="UP000703893">
    <property type="component" value="Unassembled WGS sequence"/>
</dbReference>
<dbReference type="CDD" id="cd11528">
    <property type="entry name" value="NTP-PPase_MazG_Nterm"/>
    <property type="match status" value="1"/>
</dbReference>
<dbReference type="EC" id="3.6.1.9" evidence="2"/>
<organism evidence="2 3">
    <name type="scientific">Candidatus Tanganyikabacteria bacterium</name>
    <dbReference type="NCBI Taxonomy" id="2961651"/>
    <lineage>
        <taxon>Bacteria</taxon>
        <taxon>Bacillati</taxon>
        <taxon>Candidatus Sericytochromatia</taxon>
        <taxon>Candidatus Tanganyikabacteria</taxon>
    </lineage>
</organism>
<feature type="domain" description="NTP pyrophosphohydrolase MazG-like" evidence="1">
    <location>
        <begin position="229"/>
        <end position="286"/>
    </location>
</feature>
<dbReference type="GO" id="GO:0006950">
    <property type="term" value="P:response to stress"/>
    <property type="evidence" value="ECO:0007669"/>
    <property type="project" value="UniProtKB-ARBA"/>
</dbReference>
<dbReference type="GO" id="GO:0046047">
    <property type="term" value="P:TTP catabolic process"/>
    <property type="evidence" value="ECO:0007669"/>
    <property type="project" value="TreeGrafter"/>
</dbReference>
<dbReference type="InterPro" id="IPR048015">
    <property type="entry name" value="NTP-PPase_MazG-like_N"/>
</dbReference>
<dbReference type="NCBIfam" id="NF007113">
    <property type="entry name" value="PRK09562.1"/>
    <property type="match status" value="1"/>
</dbReference>
<dbReference type="GO" id="GO:0047429">
    <property type="term" value="F:nucleoside triphosphate diphosphatase activity"/>
    <property type="evidence" value="ECO:0007669"/>
    <property type="project" value="UniProtKB-EC"/>
</dbReference>
<evidence type="ECO:0000259" key="1">
    <source>
        <dbReference type="Pfam" id="PF03819"/>
    </source>
</evidence>
<dbReference type="GO" id="GO:0006203">
    <property type="term" value="P:dGTP catabolic process"/>
    <property type="evidence" value="ECO:0007669"/>
    <property type="project" value="TreeGrafter"/>
</dbReference>
<dbReference type="GO" id="GO:0046081">
    <property type="term" value="P:dUTP catabolic process"/>
    <property type="evidence" value="ECO:0007669"/>
    <property type="project" value="TreeGrafter"/>
</dbReference>
<dbReference type="AlphaFoldDB" id="A0A938BMT2"/>
<keyword evidence="2" id="KW-0378">Hydrolase</keyword>
<dbReference type="Gene3D" id="1.10.287.1080">
    <property type="entry name" value="MazG-like"/>
    <property type="match status" value="2"/>
</dbReference>
<dbReference type="EMBL" id="VGJX01000243">
    <property type="protein sequence ID" value="MBM3274534.1"/>
    <property type="molecule type" value="Genomic_DNA"/>
</dbReference>
<dbReference type="InterPro" id="IPR004518">
    <property type="entry name" value="MazG-like_dom"/>
</dbReference>
<comment type="caution">
    <text evidence="2">The sequence shown here is derived from an EMBL/GenBank/DDBJ whole genome shotgun (WGS) entry which is preliminary data.</text>
</comment>
<dbReference type="NCBIfam" id="TIGR00444">
    <property type="entry name" value="mazG"/>
    <property type="match status" value="1"/>
</dbReference>
<reference evidence="2 3" key="1">
    <citation type="submission" date="2019-03" db="EMBL/GenBank/DDBJ databases">
        <title>Lake Tanganyika Metagenome-Assembled Genomes (MAGs).</title>
        <authorList>
            <person name="Tran P."/>
        </authorList>
    </citation>
    <scope>NUCLEOTIDE SEQUENCE [LARGE SCALE GENOMIC DNA]</scope>
    <source>
        <strain evidence="2">K_DeepCast_65m_m2_236</strain>
    </source>
</reference>
<gene>
    <name evidence="2" type="primary">mazG</name>
    <name evidence="2" type="ORF">FJZ00_05245</name>
</gene>
<feature type="non-terminal residue" evidence="2">
    <location>
        <position position="1"/>
    </location>
</feature>
<evidence type="ECO:0000313" key="2">
    <source>
        <dbReference type="EMBL" id="MBM3274534.1"/>
    </source>
</evidence>
<accession>A0A938BMT2</accession>
<dbReference type="Pfam" id="PF03819">
    <property type="entry name" value="MazG"/>
    <property type="match status" value="2"/>
</dbReference>
<dbReference type="FunFam" id="1.10.287.1080:FF:000001">
    <property type="entry name" value="Nucleoside triphosphate pyrophosphohydrolase"/>
    <property type="match status" value="1"/>
</dbReference>
<evidence type="ECO:0000313" key="3">
    <source>
        <dbReference type="Proteomes" id="UP000703893"/>
    </source>
</evidence>
<name>A0A938BMT2_9BACT</name>
<proteinExistence type="predicted"/>
<dbReference type="InterPro" id="IPR048011">
    <property type="entry name" value="NTP-PPase_MazG-like_C"/>
</dbReference>
<dbReference type="SUPFAM" id="SSF101386">
    <property type="entry name" value="all-alpha NTP pyrophosphatases"/>
    <property type="match status" value="2"/>
</dbReference>
<feature type="domain" description="NTP pyrophosphohydrolase MazG-like" evidence="1">
    <location>
        <begin position="91"/>
        <end position="164"/>
    </location>
</feature>
<dbReference type="CDD" id="cd11529">
    <property type="entry name" value="NTP-PPase_MazG_Cterm"/>
    <property type="match status" value="1"/>
</dbReference>